<keyword evidence="10" id="KW-1185">Reference proteome</keyword>
<feature type="domain" description="DNA-directed DNA polymerase family B multifunctional" evidence="8">
    <location>
        <begin position="73"/>
        <end position="260"/>
    </location>
</feature>
<keyword evidence="7" id="KW-0175">Coiled coil</keyword>
<dbReference type="InterPro" id="IPR012337">
    <property type="entry name" value="RNaseH-like_sf"/>
</dbReference>
<keyword evidence="4" id="KW-0239">DNA-directed DNA polymerase</keyword>
<evidence type="ECO:0000256" key="6">
    <source>
        <dbReference type="ARBA" id="ARBA00049244"/>
    </source>
</evidence>
<dbReference type="OrthoDB" id="6755010at2759"/>
<dbReference type="Gene3D" id="3.30.420.10">
    <property type="entry name" value="Ribonuclease H-like superfamily/Ribonuclease H"/>
    <property type="match status" value="1"/>
</dbReference>
<gene>
    <name evidence="9" type="ORF">FWILDA_LOCUS11913</name>
</gene>
<evidence type="ECO:0000313" key="9">
    <source>
        <dbReference type="EMBL" id="CAI2185111.1"/>
    </source>
</evidence>
<evidence type="ECO:0000256" key="7">
    <source>
        <dbReference type="SAM" id="Coils"/>
    </source>
</evidence>
<keyword evidence="2" id="KW-0808">Transferase</keyword>
<reference evidence="9" key="1">
    <citation type="submission" date="2022-08" db="EMBL/GenBank/DDBJ databases">
        <authorList>
            <person name="Kallberg Y."/>
            <person name="Tangrot J."/>
            <person name="Rosling A."/>
        </authorList>
    </citation>
    <scope>NUCLEOTIDE SEQUENCE</scope>
    <source>
        <strain evidence="9">Wild A</strain>
    </source>
</reference>
<evidence type="ECO:0000256" key="2">
    <source>
        <dbReference type="ARBA" id="ARBA00022679"/>
    </source>
</evidence>
<dbReference type="PANTHER" id="PTHR10322">
    <property type="entry name" value="DNA POLYMERASE CATALYTIC SUBUNIT"/>
    <property type="match status" value="1"/>
</dbReference>
<protein>
    <recommendedName>
        <fullName evidence="1">DNA-directed DNA polymerase</fullName>
        <ecNumber evidence="1">2.7.7.7</ecNumber>
    </recommendedName>
</protein>
<dbReference type="GO" id="GO:0003887">
    <property type="term" value="F:DNA-directed DNA polymerase activity"/>
    <property type="evidence" value="ECO:0007669"/>
    <property type="project" value="UniProtKB-KW"/>
</dbReference>
<evidence type="ECO:0000256" key="3">
    <source>
        <dbReference type="ARBA" id="ARBA00022695"/>
    </source>
</evidence>
<sequence>MNKYYERALKETNATTAEQMREVAKYCIIDALSYQRLMVKRNVINEYREVTSIAFISLFNTHYFAIGMKVRNLLSASVWQEGILTSTISCEQTETEKYPEAYIFPPVKGLENRRPVTGLNFALLYPSLIMTYNFSPDKIILSREHAETLKKSEHGNQAKMKSFYLKVLEELLIRRNALKRRLAPLNDRKEELEKEISLAEAKSEDITDGLKSEYSSVCFNDACLDTKQLALKVYMNTFYDEVGNSRSPFFLQALAGGVTSADFLYLVCLEECFQECDEAYDSGNGILKEEYWSRMVNISIKEIERLHDEVKVFLRNDNGTSYLKMDVLRETIKDISRTDHNEIIKTTVWKPDKDNKKPGERFEYVMVENNLSERVRDKIEYPEVAR</sequence>
<dbReference type="GO" id="GO:0006261">
    <property type="term" value="P:DNA-templated DNA replication"/>
    <property type="evidence" value="ECO:0007669"/>
    <property type="project" value="TreeGrafter"/>
</dbReference>
<evidence type="ECO:0000313" key="10">
    <source>
        <dbReference type="Proteomes" id="UP001153678"/>
    </source>
</evidence>
<dbReference type="GO" id="GO:0003677">
    <property type="term" value="F:DNA binding"/>
    <property type="evidence" value="ECO:0007669"/>
    <property type="project" value="UniProtKB-KW"/>
</dbReference>
<dbReference type="InterPro" id="IPR043502">
    <property type="entry name" value="DNA/RNA_pol_sf"/>
</dbReference>
<dbReference type="Gene3D" id="1.10.287.690">
    <property type="entry name" value="Helix hairpin bin"/>
    <property type="match status" value="1"/>
</dbReference>
<organism evidence="9 10">
    <name type="scientific">Funneliformis geosporum</name>
    <dbReference type="NCBI Taxonomy" id="1117311"/>
    <lineage>
        <taxon>Eukaryota</taxon>
        <taxon>Fungi</taxon>
        <taxon>Fungi incertae sedis</taxon>
        <taxon>Mucoromycota</taxon>
        <taxon>Glomeromycotina</taxon>
        <taxon>Glomeromycetes</taxon>
        <taxon>Glomerales</taxon>
        <taxon>Glomeraceae</taxon>
        <taxon>Funneliformis</taxon>
    </lineage>
</organism>
<evidence type="ECO:0000256" key="4">
    <source>
        <dbReference type="ARBA" id="ARBA00022932"/>
    </source>
</evidence>
<proteinExistence type="predicted"/>
<dbReference type="Proteomes" id="UP001153678">
    <property type="component" value="Unassembled WGS sequence"/>
</dbReference>
<dbReference type="SUPFAM" id="SSF53098">
    <property type="entry name" value="Ribonuclease H-like"/>
    <property type="match status" value="1"/>
</dbReference>
<accession>A0A9W4WT43</accession>
<keyword evidence="5" id="KW-0238">DNA-binding</keyword>
<dbReference type="Gene3D" id="3.90.1600.10">
    <property type="entry name" value="Palm domain of DNA polymerase"/>
    <property type="match status" value="1"/>
</dbReference>
<comment type="caution">
    <text evidence="9">The sequence shown here is derived from an EMBL/GenBank/DDBJ whole genome shotgun (WGS) entry which is preliminary data.</text>
</comment>
<dbReference type="EC" id="2.7.7.7" evidence="1"/>
<comment type="catalytic activity">
    <reaction evidence="6">
        <text>DNA(n) + a 2'-deoxyribonucleoside 5'-triphosphate = DNA(n+1) + diphosphate</text>
        <dbReference type="Rhea" id="RHEA:22508"/>
        <dbReference type="Rhea" id="RHEA-COMP:17339"/>
        <dbReference type="Rhea" id="RHEA-COMP:17340"/>
        <dbReference type="ChEBI" id="CHEBI:33019"/>
        <dbReference type="ChEBI" id="CHEBI:61560"/>
        <dbReference type="ChEBI" id="CHEBI:173112"/>
        <dbReference type="EC" id="2.7.7.7"/>
    </reaction>
</comment>
<evidence type="ECO:0000256" key="5">
    <source>
        <dbReference type="ARBA" id="ARBA00023125"/>
    </source>
</evidence>
<dbReference type="InterPro" id="IPR006134">
    <property type="entry name" value="DNA-dir_DNA_pol_B_multi_dom"/>
</dbReference>
<dbReference type="InterPro" id="IPR050240">
    <property type="entry name" value="DNA_pol_type-B"/>
</dbReference>
<evidence type="ECO:0000259" key="8">
    <source>
        <dbReference type="Pfam" id="PF00136"/>
    </source>
</evidence>
<dbReference type="SUPFAM" id="SSF56672">
    <property type="entry name" value="DNA/RNA polymerases"/>
    <property type="match status" value="1"/>
</dbReference>
<feature type="coiled-coil region" evidence="7">
    <location>
        <begin position="168"/>
        <end position="209"/>
    </location>
</feature>
<evidence type="ECO:0000256" key="1">
    <source>
        <dbReference type="ARBA" id="ARBA00012417"/>
    </source>
</evidence>
<dbReference type="Pfam" id="PF00136">
    <property type="entry name" value="DNA_pol_B"/>
    <property type="match status" value="1"/>
</dbReference>
<dbReference type="InterPro" id="IPR023211">
    <property type="entry name" value="DNA_pol_palm_dom_sf"/>
</dbReference>
<dbReference type="EMBL" id="CAMKVN010003586">
    <property type="protein sequence ID" value="CAI2185111.1"/>
    <property type="molecule type" value="Genomic_DNA"/>
</dbReference>
<dbReference type="InterPro" id="IPR036397">
    <property type="entry name" value="RNaseH_sf"/>
</dbReference>
<dbReference type="GO" id="GO:0000166">
    <property type="term" value="F:nucleotide binding"/>
    <property type="evidence" value="ECO:0007669"/>
    <property type="project" value="InterPro"/>
</dbReference>
<dbReference type="AlphaFoldDB" id="A0A9W4WT43"/>
<keyword evidence="3" id="KW-0548">Nucleotidyltransferase</keyword>
<dbReference type="PANTHER" id="PTHR10322:SF23">
    <property type="entry name" value="DNA POLYMERASE DELTA CATALYTIC SUBUNIT"/>
    <property type="match status" value="1"/>
</dbReference>
<name>A0A9W4WT43_9GLOM</name>